<protein>
    <submittedName>
        <fullName evidence="1">Uncharacterized protein</fullName>
    </submittedName>
</protein>
<accession>A0ABW0XMT9</accession>
<keyword evidence="2" id="KW-1185">Reference proteome</keyword>
<name>A0ABW0XMT9_9ACTN</name>
<dbReference type="RefSeq" id="WP_381210482.1">
    <property type="nucleotide sequence ID" value="NZ_JBHSPC010000034.1"/>
</dbReference>
<dbReference type="EMBL" id="JBHSPC010000034">
    <property type="protein sequence ID" value="MFC5671063.1"/>
    <property type="molecule type" value="Genomic_DNA"/>
</dbReference>
<evidence type="ECO:0000313" key="1">
    <source>
        <dbReference type="EMBL" id="MFC5671063.1"/>
    </source>
</evidence>
<comment type="caution">
    <text evidence="1">The sequence shown here is derived from an EMBL/GenBank/DDBJ whole genome shotgun (WGS) entry which is preliminary data.</text>
</comment>
<dbReference type="Proteomes" id="UP001596183">
    <property type="component" value="Unassembled WGS sequence"/>
</dbReference>
<organism evidence="1 2">
    <name type="scientific">Streptomyces incanus</name>
    <dbReference type="NCBI Taxonomy" id="887453"/>
    <lineage>
        <taxon>Bacteria</taxon>
        <taxon>Bacillati</taxon>
        <taxon>Actinomycetota</taxon>
        <taxon>Actinomycetes</taxon>
        <taxon>Kitasatosporales</taxon>
        <taxon>Streptomycetaceae</taxon>
        <taxon>Streptomyces</taxon>
    </lineage>
</organism>
<sequence>MIPHHLGELQLRIRGATDPPAVSLSRVVQVDLLGLLGLDVRRPRRLQT</sequence>
<gene>
    <name evidence="1" type="ORF">ACFP2V_13325</name>
</gene>
<reference evidence="2" key="1">
    <citation type="journal article" date="2019" name="Int. J. Syst. Evol. Microbiol.">
        <title>The Global Catalogue of Microorganisms (GCM) 10K type strain sequencing project: providing services to taxonomists for standard genome sequencing and annotation.</title>
        <authorList>
            <consortium name="The Broad Institute Genomics Platform"/>
            <consortium name="The Broad Institute Genome Sequencing Center for Infectious Disease"/>
            <person name="Wu L."/>
            <person name="Ma J."/>
        </authorList>
    </citation>
    <scope>NUCLEOTIDE SEQUENCE [LARGE SCALE GENOMIC DNA]</scope>
    <source>
        <strain evidence="2">JCM 13852</strain>
    </source>
</reference>
<proteinExistence type="predicted"/>
<evidence type="ECO:0000313" key="2">
    <source>
        <dbReference type="Proteomes" id="UP001596183"/>
    </source>
</evidence>